<dbReference type="RefSeq" id="WP_175031153.1">
    <property type="nucleotide sequence ID" value="NZ_CABVPW010000008.1"/>
</dbReference>
<proteinExistence type="predicted"/>
<dbReference type="Gene3D" id="3.40.50.2000">
    <property type="entry name" value="Glycogen Phosphorylase B"/>
    <property type="match status" value="2"/>
</dbReference>
<gene>
    <name evidence="3" type="ORF">BLA23254_02054</name>
</gene>
<dbReference type="SUPFAM" id="SSF53756">
    <property type="entry name" value="UDP-Glycosyltransferase/glycogen phosphorylase"/>
    <property type="match status" value="1"/>
</dbReference>
<dbReference type="Pfam" id="PF00534">
    <property type="entry name" value="Glycos_transf_1"/>
    <property type="match status" value="1"/>
</dbReference>
<dbReference type="GO" id="GO:0016757">
    <property type="term" value="F:glycosyltransferase activity"/>
    <property type="evidence" value="ECO:0007669"/>
    <property type="project" value="InterPro"/>
</dbReference>
<dbReference type="PANTHER" id="PTHR46401:SF2">
    <property type="entry name" value="GLYCOSYLTRANSFERASE WBBK-RELATED"/>
    <property type="match status" value="1"/>
</dbReference>
<evidence type="ECO:0000259" key="2">
    <source>
        <dbReference type="Pfam" id="PF00534"/>
    </source>
</evidence>
<sequence length="431" mass="47162">MRILFFTPIALASAIGRVSALVVAELVLQGHEVVVVRTEDPAEFGGPTHRFSGDVVAWNETERVAHLAAHSEIVVYQVGNHFPYHRGCLEWLPTVPGLIALHDNFLGHLFWAWSDAVGRNNALDVLSTLYGEHTAAAFFNQTDSTQFLEFASESAPLTEWIASMGSAVIVHSSWAMERIVGSCAGPVEVVPLPYDAPYLGQPESNSAGNNSQRLVALTVGHVNPNKRYESVIRALGESSFLRNHVSYRVVGPAEPTTVQELTSLAAQLGVDLVMTGAVDDRQLATEIQGADIMCCLRWPALEAASASTIEAMLYGKPTVVTDTGFYRDLPNDCVVKISPDAEIQDLRLALEKLSKFPEERVALGERAHKYASRTFRADNYARAIVRTEHRIKRSRIIGQSAEVFSSTLKRWGASGSGIIIDAVARPLDLFR</sequence>
<protein>
    <submittedName>
        <fullName evidence="3">Glycosyl transferase</fullName>
    </submittedName>
</protein>
<dbReference type="GO" id="GO:0009103">
    <property type="term" value="P:lipopolysaccharide biosynthetic process"/>
    <property type="evidence" value="ECO:0007669"/>
    <property type="project" value="TreeGrafter"/>
</dbReference>
<organism evidence="3 4">
    <name type="scientific">Burkholderia lata (strain ATCC 17760 / DSM 23089 / LMG 22485 / NCIMB 9086 / R18194 / 383)</name>
    <dbReference type="NCBI Taxonomy" id="482957"/>
    <lineage>
        <taxon>Bacteria</taxon>
        <taxon>Pseudomonadati</taxon>
        <taxon>Pseudomonadota</taxon>
        <taxon>Betaproteobacteria</taxon>
        <taxon>Burkholderiales</taxon>
        <taxon>Burkholderiaceae</taxon>
        <taxon>Burkholderia</taxon>
        <taxon>Burkholderia cepacia complex</taxon>
    </lineage>
</organism>
<dbReference type="AlphaFoldDB" id="A0A6P2JRY3"/>
<accession>A0A6P2JRY3</accession>
<keyword evidence="1 3" id="KW-0808">Transferase</keyword>
<evidence type="ECO:0000313" key="4">
    <source>
        <dbReference type="Proteomes" id="UP000494218"/>
    </source>
</evidence>
<reference evidence="3 4" key="1">
    <citation type="submission" date="2019-09" db="EMBL/GenBank/DDBJ databases">
        <authorList>
            <person name="Depoorter E."/>
        </authorList>
    </citation>
    <scope>NUCLEOTIDE SEQUENCE [LARGE SCALE GENOMIC DNA]</scope>
    <source>
        <strain evidence="3">LMG 23254</strain>
    </source>
</reference>
<evidence type="ECO:0000256" key="1">
    <source>
        <dbReference type="ARBA" id="ARBA00022679"/>
    </source>
</evidence>
<evidence type="ECO:0000313" key="3">
    <source>
        <dbReference type="EMBL" id="VWB45689.1"/>
    </source>
</evidence>
<name>A0A6P2JRY3_BURL3</name>
<feature type="domain" description="Glycosyl transferase family 1" evidence="2">
    <location>
        <begin position="205"/>
        <end position="369"/>
    </location>
</feature>
<dbReference type="EMBL" id="CABVPW010000008">
    <property type="protein sequence ID" value="VWB45689.1"/>
    <property type="molecule type" value="Genomic_DNA"/>
</dbReference>
<dbReference type="InterPro" id="IPR001296">
    <property type="entry name" value="Glyco_trans_1"/>
</dbReference>
<dbReference type="Proteomes" id="UP000494218">
    <property type="component" value="Unassembled WGS sequence"/>
</dbReference>
<dbReference type="PANTHER" id="PTHR46401">
    <property type="entry name" value="GLYCOSYLTRANSFERASE WBBK-RELATED"/>
    <property type="match status" value="1"/>
</dbReference>
<dbReference type="CDD" id="cd03801">
    <property type="entry name" value="GT4_PimA-like"/>
    <property type="match status" value="1"/>
</dbReference>